<dbReference type="EMBL" id="MH588545">
    <property type="protein sequence ID" value="AXQ68836.1"/>
    <property type="molecule type" value="Genomic_DNA"/>
</dbReference>
<accession>A0A385EAT6</accession>
<reference evidence="1 2" key="2">
    <citation type="submission" date="2018-09" db="EMBL/GenBank/DDBJ databases">
        <title>Giant CbK-like Caulobacter bacteriophages have genetically divergent genomes.</title>
        <authorList>
            <person name="Wilson K."/>
            <person name="Ely B."/>
        </authorList>
    </citation>
    <scope>NUCLEOTIDE SEQUENCE [LARGE SCALE GENOMIC DNA]</scope>
</reference>
<protein>
    <submittedName>
        <fullName evidence="1">Uncharacterized protein</fullName>
    </submittedName>
</protein>
<proteinExistence type="predicted"/>
<name>A0A385EAT6_9CAUD</name>
<dbReference type="Proteomes" id="UP000259026">
    <property type="component" value="Segment"/>
</dbReference>
<sequence>MIQPGDLVLIGDITDLTMKTGRVVLATAHGIKIEPYTHTSGQVLGDHALLTFEESKPIRVIPSLDAARYLYHMRGEWQAKVAHWKRTFDARVDAWIGVAG</sequence>
<organism evidence="1 2">
    <name type="scientific">Caulobacter phage CcrPW</name>
    <dbReference type="NCBI Taxonomy" id="2283271"/>
    <lineage>
        <taxon>Viruses</taxon>
        <taxon>Duplodnaviria</taxon>
        <taxon>Heunggongvirae</taxon>
        <taxon>Uroviricota</taxon>
        <taxon>Caudoviricetes</taxon>
        <taxon>Jeanschmidtviridae</taxon>
        <taxon>Colossusvirus</taxon>
        <taxon>Colossusvirus PW</taxon>
    </lineage>
</organism>
<keyword evidence="2" id="KW-1185">Reference proteome</keyword>
<evidence type="ECO:0000313" key="2">
    <source>
        <dbReference type="Proteomes" id="UP000259026"/>
    </source>
</evidence>
<reference evidence="2" key="1">
    <citation type="submission" date="2018-07" db="EMBL/GenBank/DDBJ databases">
        <title>Giant CbK-like Caulobacter bacteriophages have genetically divergent genomes.</title>
        <authorList>
            <person name="Wilson K.M."/>
            <person name="Ely B."/>
        </authorList>
    </citation>
    <scope>NUCLEOTIDE SEQUENCE [LARGE SCALE GENOMIC DNA]</scope>
</reference>
<evidence type="ECO:0000313" key="1">
    <source>
        <dbReference type="EMBL" id="AXQ68836.1"/>
    </source>
</evidence>
<gene>
    <name evidence="1" type="ORF">CcrPW_gp297</name>
</gene>